<organism evidence="1 2">
    <name type="scientific">Actinomadura algeriensis</name>
    <dbReference type="NCBI Taxonomy" id="1679523"/>
    <lineage>
        <taxon>Bacteria</taxon>
        <taxon>Bacillati</taxon>
        <taxon>Actinomycetota</taxon>
        <taxon>Actinomycetes</taxon>
        <taxon>Streptosporangiales</taxon>
        <taxon>Thermomonosporaceae</taxon>
        <taxon>Actinomadura</taxon>
    </lineage>
</organism>
<dbReference type="EMBL" id="JADBDZ010000001">
    <property type="protein sequence ID" value="MBE1532566.1"/>
    <property type="molecule type" value="Genomic_DNA"/>
</dbReference>
<evidence type="ECO:0000313" key="1">
    <source>
        <dbReference type="EMBL" id="MBE1532566.1"/>
    </source>
</evidence>
<dbReference type="RefSeq" id="WP_192759238.1">
    <property type="nucleotide sequence ID" value="NZ_JADBDZ010000001.1"/>
</dbReference>
<evidence type="ECO:0000313" key="2">
    <source>
        <dbReference type="Proteomes" id="UP000627838"/>
    </source>
</evidence>
<accession>A0ABR9JPT2</accession>
<dbReference type="Proteomes" id="UP000627838">
    <property type="component" value="Unassembled WGS sequence"/>
</dbReference>
<gene>
    <name evidence="1" type="ORF">H4W34_002399</name>
</gene>
<protein>
    <submittedName>
        <fullName evidence="1">Uncharacterized protein</fullName>
    </submittedName>
</protein>
<comment type="caution">
    <text evidence="1">The sequence shown here is derived from an EMBL/GenBank/DDBJ whole genome shotgun (WGS) entry which is preliminary data.</text>
</comment>
<proteinExistence type="predicted"/>
<name>A0ABR9JPT2_9ACTN</name>
<keyword evidence="2" id="KW-1185">Reference proteome</keyword>
<reference evidence="1 2" key="1">
    <citation type="submission" date="2020-10" db="EMBL/GenBank/DDBJ databases">
        <title>Sequencing the genomes of 1000 actinobacteria strains.</title>
        <authorList>
            <person name="Klenk H.-P."/>
        </authorList>
    </citation>
    <scope>NUCLEOTIDE SEQUENCE [LARGE SCALE GENOMIC DNA]</scope>
    <source>
        <strain evidence="1 2">DSM 46744</strain>
    </source>
</reference>
<sequence>MDEFERRADSFMALENVIGSCRIGVSGKPSSDFRVADFPAHHARILRHPRFHRISSVREERRRAFQALGYTDETWENLSYRRGGLPTFDEALEEQLQDVFAATLLVALTGLREMLTSAESCALVDASRLPYIGEFQQLFPFFGNLASAWLRRADDPRYSGNDDALASELVEQALVPSPLPWTRTEEENRLAVAVGSYRELLATTWRNDGRELGLPQDPAPAMGWLSWFGIAADALSARLRSLRPEGSADTPLVTAALWPPVSVPGTDDPRFGNAALLYEAFEGAPISDTPDWRTGDAIGRFRRACAHPRFPHEVGPVIEHMHALIAAAAEDDRLLGDVLGPVKVFPGIDPLDAVADLAAQLSADSLGPGHPSLAELPLNGWEIRFRFPLLADFGKRRPEPTGPWSIETLAAAHEPCRLGLPPLIGEIAELLALLPGQDDVNRAMAHLGADGTGWKPVLERIVAELTEHIRAHEKGCG</sequence>